<reference evidence="4" key="1">
    <citation type="journal article" date="2019" name="Int. J. Syst. Evol. Microbiol.">
        <title>The Global Catalogue of Microorganisms (GCM) 10K type strain sequencing project: providing services to taxonomists for standard genome sequencing and annotation.</title>
        <authorList>
            <consortium name="The Broad Institute Genomics Platform"/>
            <consortium name="The Broad Institute Genome Sequencing Center for Infectious Disease"/>
            <person name="Wu L."/>
            <person name="Ma J."/>
        </authorList>
    </citation>
    <scope>NUCLEOTIDE SEQUENCE [LARGE SCALE GENOMIC DNA]</scope>
    <source>
        <strain evidence="4">TBRC 4489</strain>
    </source>
</reference>
<dbReference type="Gene3D" id="6.20.50.110">
    <property type="entry name" value="Methyltransferase, zinc-binding domain"/>
    <property type="match status" value="1"/>
</dbReference>
<name>A0ABV8HZ49_9ACTN</name>
<dbReference type="EC" id="2.1.1.-" evidence="3"/>
<keyword evidence="4" id="KW-1185">Reference proteome</keyword>
<gene>
    <name evidence="3" type="ORF">ACFOWE_02765</name>
</gene>
<dbReference type="InterPro" id="IPR013630">
    <property type="entry name" value="Methyltransf_Zn-bd_dom_put"/>
</dbReference>
<evidence type="ECO:0000259" key="1">
    <source>
        <dbReference type="Pfam" id="PF08421"/>
    </source>
</evidence>
<dbReference type="InterPro" id="IPR038576">
    <property type="entry name" value="Methyltransf_Zn-bd_dom_put_sf"/>
</dbReference>
<proteinExistence type="predicted"/>
<evidence type="ECO:0000313" key="4">
    <source>
        <dbReference type="Proteomes" id="UP001595850"/>
    </source>
</evidence>
<dbReference type="Proteomes" id="UP001595850">
    <property type="component" value="Unassembled WGS sequence"/>
</dbReference>
<dbReference type="InterPro" id="IPR013691">
    <property type="entry name" value="MeTrfase_14"/>
</dbReference>
<feature type="domain" description="C-methyltransferase" evidence="2">
    <location>
        <begin position="250"/>
        <end position="408"/>
    </location>
</feature>
<sequence>MDIIECTECRICGNRDLLPVLDLGVQALTGVFPRSLDEIVPSAPLELVKCSPDGCGLVQLRHTADLSLMYGDRYGYRSGIRPFMINHLHGKVARLTGMVDLNGADLVVDIGSNDSTLLQGYSVDGLTLVGVDPTGEKWRHYYPDHIDLIPDFFSKDVLTERYGDRKAKIVTSIAMFYDLPDPVGFMTDVRDILADDGVWLVEMSDAGSMVESLAYDAVCQEHLEYYAFSQIEWMAGRVGLTVTSAEITDVNGGSLCVTLVKDPGRHKIDTDSIERVRRREARLGLADTATYETFARRVRTHRDELRAFLDDSRAAGRLTLGYGASTKGNVLLQYCGIGPEDLPCIGEVSPEKHGCFTPGTRIPIVSEEEAKARRPDQLLVLPWVHRNGFVEREQDFLAAGGKMAFPLPAVSVV</sequence>
<comment type="caution">
    <text evidence="3">The sequence shown here is derived from an EMBL/GenBank/DDBJ whole genome shotgun (WGS) entry which is preliminary data.</text>
</comment>
<protein>
    <submittedName>
        <fullName evidence="3">Class I SAM-dependent methyltransferase</fullName>
        <ecNumber evidence="3">2.1.1.-</ecNumber>
    </submittedName>
</protein>
<dbReference type="GO" id="GO:0032259">
    <property type="term" value="P:methylation"/>
    <property type="evidence" value="ECO:0007669"/>
    <property type="project" value="UniProtKB-KW"/>
</dbReference>
<dbReference type="Pfam" id="PF08484">
    <property type="entry name" value="Methyltransf_14"/>
    <property type="match status" value="1"/>
</dbReference>
<evidence type="ECO:0000313" key="3">
    <source>
        <dbReference type="EMBL" id="MFC4057198.1"/>
    </source>
</evidence>
<evidence type="ECO:0000259" key="2">
    <source>
        <dbReference type="Pfam" id="PF08484"/>
    </source>
</evidence>
<feature type="domain" description="Methyltransferase putative zinc binding" evidence="1">
    <location>
        <begin position="9"/>
        <end position="70"/>
    </location>
</feature>
<keyword evidence="3" id="KW-0489">Methyltransferase</keyword>
<dbReference type="Pfam" id="PF13489">
    <property type="entry name" value="Methyltransf_23"/>
    <property type="match status" value="1"/>
</dbReference>
<dbReference type="Gene3D" id="3.40.50.150">
    <property type="entry name" value="Vaccinia Virus protein VP39"/>
    <property type="match status" value="1"/>
</dbReference>
<keyword evidence="3" id="KW-0808">Transferase</keyword>
<dbReference type="RefSeq" id="WP_377285150.1">
    <property type="nucleotide sequence ID" value="NZ_JBHSBM010000008.1"/>
</dbReference>
<accession>A0ABV8HZ49</accession>
<dbReference type="SUPFAM" id="SSF53335">
    <property type="entry name" value="S-adenosyl-L-methionine-dependent methyltransferases"/>
    <property type="match status" value="1"/>
</dbReference>
<dbReference type="GO" id="GO:0008168">
    <property type="term" value="F:methyltransferase activity"/>
    <property type="evidence" value="ECO:0007669"/>
    <property type="project" value="UniProtKB-KW"/>
</dbReference>
<organism evidence="3 4">
    <name type="scientific">Planomonospora corallina</name>
    <dbReference type="NCBI Taxonomy" id="1806052"/>
    <lineage>
        <taxon>Bacteria</taxon>
        <taxon>Bacillati</taxon>
        <taxon>Actinomycetota</taxon>
        <taxon>Actinomycetes</taxon>
        <taxon>Streptosporangiales</taxon>
        <taxon>Streptosporangiaceae</taxon>
        <taxon>Planomonospora</taxon>
    </lineage>
</organism>
<dbReference type="EMBL" id="JBHSBM010000008">
    <property type="protein sequence ID" value="MFC4057198.1"/>
    <property type="molecule type" value="Genomic_DNA"/>
</dbReference>
<dbReference type="Pfam" id="PF08421">
    <property type="entry name" value="Methyltransf_13"/>
    <property type="match status" value="1"/>
</dbReference>
<dbReference type="Gene3D" id="6.10.250.3100">
    <property type="match status" value="1"/>
</dbReference>
<dbReference type="InterPro" id="IPR029063">
    <property type="entry name" value="SAM-dependent_MTases_sf"/>
</dbReference>
<dbReference type="Gene3D" id="3.40.50.720">
    <property type="entry name" value="NAD(P)-binding Rossmann-like Domain"/>
    <property type="match status" value="1"/>
</dbReference>